<dbReference type="AlphaFoldDB" id="A0A3M2HH70"/>
<dbReference type="EMBL" id="RFLY01000016">
    <property type="protein sequence ID" value="RMH89056.1"/>
    <property type="molecule type" value="Genomic_DNA"/>
</dbReference>
<sequence>MNERTQRIRETIGGFIEERFVAKSKGGKDDDVLASKYGYDAWLADAARRVGQIQAVTHVLKATHPDAKGSSLYVRPKQLPERPEAGSHALGETYAEDIVGNAAALDVYKLLKLEVEGRRLLDWLQSEDSDLLAALSDDPAVAVAHAAAFRSLVRPAETYASHLNAKQLYWCIGEDATDDTQYHLLQPMFPSSLMHAVHANIQRSRFDDDVVEMRKARRENKPHHGVEPEYQGLGVRKLGGTKPQNVSQLNSERGGINYLLASLPPEWKQGRPREFLRVTTAIPRFEYFEDVRALLKAYIKHVKSYDQRRHAQDDKRRRLERRLGTMLGVFGVTTAQSFEPGWTRQVECNLAECEKLWLDPGRRTLQCREQANDPEGHEDDLAFNKAFDHQDWPDEVAARFAKWLSDRLRKEDVPTGDVELRHFAREAVVDAVDWPNPMRRDLPNKRQWNTGVAS</sequence>
<gene>
    <name evidence="1" type="primary">csy1</name>
    <name evidence="1" type="ORF">EBB59_10660</name>
</gene>
<accession>A0A3M2HH70</accession>
<dbReference type="RefSeq" id="WP_122102140.1">
    <property type="nucleotide sequence ID" value="NZ_RFLY01000016.1"/>
</dbReference>
<dbReference type="NCBIfam" id="TIGR02564">
    <property type="entry name" value="cas_Csy1"/>
    <property type="match status" value="1"/>
</dbReference>
<keyword evidence="2" id="KW-1185">Reference proteome</keyword>
<dbReference type="InterPro" id="IPR013397">
    <property type="entry name" value="CRISPR-assoc_prot_Csy1"/>
</dbReference>
<reference evidence="1 2" key="1">
    <citation type="submission" date="2018-10" db="EMBL/GenBank/DDBJ databases">
        <title>Proposal of Lysobacter pythonis sp. nov. isolated from royal pythons (Python regius).</title>
        <authorList>
            <person name="Hans-Juergen B."/>
            <person name="Huptas C."/>
            <person name="Sandra B."/>
            <person name="Igor L."/>
            <person name="Joachim S."/>
            <person name="Siegfried S."/>
            <person name="Mareike W."/>
            <person name="Peter K."/>
        </authorList>
    </citation>
    <scope>NUCLEOTIDE SEQUENCE [LARGE SCALE GENOMIC DNA]</scope>
    <source>
        <strain evidence="1 2">4284/11</strain>
    </source>
</reference>
<evidence type="ECO:0000313" key="2">
    <source>
        <dbReference type="Proteomes" id="UP000275012"/>
    </source>
</evidence>
<dbReference type="OrthoDB" id="9815616at2"/>
<dbReference type="Proteomes" id="UP000275012">
    <property type="component" value="Unassembled WGS sequence"/>
</dbReference>
<comment type="caution">
    <text evidence="1">The sequence shown here is derived from an EMBL/GenBank/DDBJ whole genome shotgun (WGS) entry which is preliminary data.</text>
</comment>
<name>A0A3M2HH70_9GAMM</name>
<proteinExistence type="predicted"/>
<organism evidence="1 2">
    <name type="scientific">Solilutibacter pythonis</name>
    <dbReference type="NCBI Taxonomy" id="2483112"/>
    <lineage>
        <taxon>Bacteria</taxon>
        <taxon>Pseudomonadati</taxon>
        <taxon>Pseudomonadota</taxon>
        <taxon>Gammaproteobacteria</taxon>
        <taxon>Lysobacterales</taxon>
        <taxon>Lysobacteraceae</taxon>
        <taxon>Solilutibacter</taxon>
    </lineage>
</organism>
<dbReference type="Pfam" id="PF09611">
    <property type="entry name" value="Cas_Csy1"/>
    <property type="match status" value="1"/>
</dbReference>
<protein>
    <submittedName>
        <fullName evidence="1">Type I-F CRISPR-associated protein Csy1</fullName>
    </submittedName>
</protein>
<evidence type="ECO:0000313" key="1">
    <source>
        <dbReference type="EMBL" id="RMH89056.1"/>
    </source>
</evidence>